<feature type="signal peptide" evidence="1">
    <location>
        <begin position="1"/>
        <end position="23"/>
    </location>
</feature>
<feature type="domain" description="Fimbrial-type adhesion" evidence="2">
    <location>
        <begin position="42"/>
        <end position="188"/>
    </location>
</feature>
<organism evidence="3 4">
    <name type="scientific">Photorhabdus laumondii subsp. clarkei</name>
    <dbReference type="NCBI Taxonomy" id="2029685"/>
    <lineage>
        <taxon>Bacteria</taxon>
        <taxon>Pseudomonadati</taxon>
        <taxon>Pseudomonadota</taxon>
        <taxon>Gammaproteobacteria</taxon>
        <taxon>Enterobacterales</taxon>
        <taxon>Morganellaceae</taxon>
        <taxon>Photorhabdus</taxon>
    </lineage>
</organism>
<evidence type="ECO:0000259" key="2">
    <source>
        <dbReference type="Pfam" id="PF00419"/>
    </source>
</evidence>
<feature type="chain" id="PRO_5016287757" evidence="1">
    <location>
        <begin position="24"/>
        <end position="188"/>
    </location>
</feature>
<protein>
    <submittedName>
        <fullName evidence="3">Fimbria A protein</fullName>
    </submittedName>
</protein>
<dbReference type="PANTHER" id="PTHR33420">
    <property type="entry name" value="FIMBRIAL SUBUNIT ELFA-RELATED"/>
    <property type="match status" value="1"/>
</dbReference>
<dbReference type="InterPro" id="IPR008966">
    <property type="entry name" value="Adhesion_dom_sf"/>
</dbReference>
<evidence type="ECO:0000313" key="4">
    <source>
        <dbReference type="Proteomes" id="UP000250870"/>
    </source>
</evidence>
<keyword evidence="1" id="KW-0732">Signal</keyword>
<gene>
    <name evidence="3" type="ORF">CKY01_16295</name>
</gene>
<accession>A0A329VFM6</accession>
<evidence type="ECO:0000256" key="1">
    <source>
        <dbReference type="SAM" id="SignalP"/>
    </source>
</evidence>
<evidence type="ECO:0000313" key="3">
    <source>
        <dbReference type="EMBL" id="RAW87948.1"/>
    </source>
</evidence>
<reference evidence="3 4" key="1">
    <citation type="journal article" date="2018" name="Int. J. Syst. Evol. Microbiol.">
        <title>Whole-genome-based revisit of Photorhabdus phylogeny: proposal for the elevation of most Photorhabdus subspecies to the species level and description of one novel species Photorhabdus bodei sp. nov., and one novel subspecies Photorhabdus laumondii subsp. clarkei subsp. nov.</title>
        <authorList>
            <person name="Machado R.A.R."/>
            <person name="Wuthrich D."/>
            <person name="Kuhnert P."/>
            <person name="Arce C.C.M."/>
            <person name="Thonen L."/>
            <person name="Ruiz C."/>
            <person name="Zhang X."/>
            <person name="Robert C.A.M."/>
            <person name="Karimi J."/>
            <person name="Kamali S."/>
            <person name="Ma J."/>
            <person name="Bruggmann R."/>
            <person name="Erb M."/>
        </authorList>
    </citation>
    <scope>NUCLEOTIDE SEQUENCE [LARGE SCALE GENOMIC DNA]</scope>
    <source>
        <strain evidence="3 4">BOJ-47</strain>
    </source>
</reference>
<dbReference type="AlphaFoldDB" id="A0A329VFM6"/>
<comment type="caution">
    <text evidence="3">The sequence shown here is derived from an EMBL/GenBank/DDBJ whole genome shotgun (WGS) entry which is preliminary data.</text>
</comment>
<dbReference type="InterPro" id="IPR036937">
    <property type="entry name" value="Adhesion_dom_fimbrial_sf"/>
</dbReference>
<proteinExistence type="predicted"/>
<dbReference type="RefSeq" id="WP_113026449.1">
    <property type="nucleotide sequence ID" value="NZ_CAWNWQ010000024.1"/>
</dbReference>
<dbReference type="InterPro" id="IPR000259">
    <property type="entry name" value="Adhesion_dom_fimbrial"/>
</dbReference>
<dbReference type="GO" id="GO:0043709">
    <property type="term" value="P:cell adhesion involved in single-species biofilm formation"/>
    <property type="evidence" value="ECO:0007669"/>
    <property type="project" value="TreeGrafter"/>
</dbReference>
<name>A0A329VFM6_9GAMM</name>
<dbReference type="Proteomes" id="UP000250870">
    <property type="component" value="Unassembled WGS sequence"/>
</dbReference>
<dbReference type="Pfam" id="PF00419">
    <property type="entry name" value="Fimbrial"/>
    <property type="match status" value="1"/>
</dbReference>
<dbReference type="SUPFAM" id="SSF49401">
    <property type="entry name" value="Bacterial adhesins"/>
    <property type="match status" value="1"/>
</dbReference>
<dbReference type="Gene3D" id="2.60.40.1090">
    <property type="entry name" value="Fimbrial-type adhesion domain"/>
    <property type="match status" value="1"/>
</dbReference>
<sequence length="188" mass="19198">MKLNKLVMVLGLGVTLAAGSVNAAPEPLPKTKNTNQGHGKVTFEGSIIDAPCSIHPGDDDQTVRLGQISNKALAGGGKSTPVPFDIRLLDCDANGLEKKIVTATFSGTPSAVNKDLLAIVGSASGAAIGITNDNAKLIKLGQQSSPTIITDGSDSTMRFAAFLQGDGASTTIVPGDFTAVANFTLAYQ</sequence>
<dbReference type="GO" id="GO:0009289">
    <property type="term" value="C:pilus"/>
    <property type="evidence" value="ECO:0007669"/>
    <property type="project" value="InterPro"/>
</dbReference>
<dbReference type="EMBL" id="NSCI01000024">
    <property type="protein sequence ID" value="RAW87948.1"/>
    <property type="molecule type" value="Genomic_DNA"/>
</dbReference>
<dbReference type="PANTHER" id="PTHR33420:SF26">
    <property type="entry name" value="FIMBRIAL SUBUNIT"/>
    <property type="match status" value="1"/>
</dbReference>
<dbReference type="InterPro" id="IPR050263">
    <property type="entry name" value="Bact_Fimbrial_Adh_Pro"/>
</dbReference>